<dbReference type="InterPro" id="IPR029068">
    <property type="entry name" value="Glyas_Bleomycin-R_OHBP_Dase"/>
</dbReference>
<organism evidence="3 4">
    <name type="scientific">Lysobacter korlensis</name>
    <dbReference type="NCBI Taxonomy" id="553636"/>
    <lineage>
        <taxon>Bacteria</taxon>
        <taxon>Pseudomonadati</taxon>
        <taxon>Pseudomonadota</taxon>
        <taxon>Gammaproteobacteria</taxon>
        <taxon>Lysobacterales</taxon>
        <taxon>Lysobacteraceae</taxon>
        <taxon>Lysobacter</taxon>
    </lineage>
</organism>
<evidence type="ECO:0000259" key="2">
    <source>
        <dbReference type="Pfam" id="PF18029"/>
    </source>
</evidence>
<reference evidence="3 4" key="1">
    <citation type="submission" date="2024-09" db="EMBL/GenBank/DDBJ databases">
        <authorList>
            <person name="Sun Q."/>
            <person name="Mori K."/>
        </authorList>
    </citation>
    <scope>NUCLEOTIDE SEQUENCE [LARGE SCALE GENOMIC DNA]</scope>
    <source>
        <strain evidence="3 4">KCTC 23076</strain>
    </source>
</reference>
<feature type="domain" description="Glyoxalase-like" evidence="2">
    <location>
        <begin position="125"/>
        <end position="211"/>
    </location>
</feature>
<feature type="region of interest" description="Disordered" evidence="1">
    <location>
        <begin position="1"/>
        <end position="21"/>
    </location>
</feature>
<dbReference type="EMBL" id="JBHLTG010000002">
    <property type="protein sequence ID" value="MFC0678072.1"/>
    <property type="molecule type" value="Genomic_DNA"/>
</dbReference>
<gene>
    <name evidence="3" type="ORF">ACFFGH_09475</name>
</gene>
<dbReference type="Proteomes" id="UP001589896">
    <property type="component" value="Unassembled WGS sequence"/>
</dbReference>
<comment type="caution">
    <text evidence="3">The sequence shown here is derived from an EMBL/GenBank/DDBJ whole genome shotgun (WGS) entry which is preliminary data.</text>
</comment>
<name>A0ABV6RNV6_9GAMM</name>
<dbReference type="InterPro" id="IPR041581">
    <property type="entry name" value="Glyoxalase_6"/>
</dbReference>
<keyword evidence="4" id="KW-1185">Reference proteome</keyword>
<dbReference type="Gene3D" id="3.10.180.10">
    <property type="entry name" value="2,3-Dihydroxybiphenyl 1,2-Dioxygenase, domain 1"/>
    <property type="match status" value="1"/>
</dbReference>
<dbReference type="RefSeq" id="WP_386667607.1">
    <property type="nucleotide sequence ID" value="NZ_JBHLTG010000002.1"/>
</dbReference>
<accession>A0ABV6RNV6</accession>
<protein>
    <submittedName>
        <fullName evidence="3">VOC family protein</fullName>
    </submittedName>
</protein>
<dbReference type="Pfam" id="PF18029">
    <property type="entry name" value="Glyoxalase_6"/>
    <property type="match status" value="1"/>
</dbReference>
<proteinExistence type="predicted"/>
<evidence type="ECO:0000313" key="4">
    <source>
        <dbReference type="Proteomes" id="UP001589896"/>
    </source>
</evidence>
<evidence type="ECO:0000256" key="1">
    <source>
        <dbReference type="SAM" id="MobiDB-lite"/>
    </source>
</evidence>
<evidence type="ECO:0000313" key="3">
    <source>
        <dbReference type="EMBL" id="MFC0678072.1"/>
    </source>
</evidence>
<sequence>MADEDLSTGYTPSTFHEQPGVPDWRVTSWGPQAVYTASSLQDASRLLAGILEAATAHSIDPDVDLRSEAVVVRIPYRGASRIPGGAAEFARRVSEAAAGLGLVAAPELIQTVDIMVAQSGVDTRPFWTAALGYDVLGDTDAVDPLRRGPSLSFMELNRSGRGRTHIDVSVPADRAMERVDAALSAGGRLVDDTRAPMWWTIASPDNHGIDIAAWTDTWSG</sequence>